<evidence type="ECO:0000313" key="2">
    <source>
        <dbReference type="EMBL" id="KYP59765.1"/>
    </source>
</evidence>
<dbReference type="AlphaFoldDB" id="A0A151SY85"/>
<protein>
    <submittedName>
        <fullName evidence="2">Retrovirus-related Pol polyprotein from transposon TNT 1-94</fullName>
    </submittedName>
</protein>
<accession>A0A151SY85</accession>
<feature type="domain" description="Reverse transcriptase Ty1/copia-type" evidence="1">
    <location>
        <begin position="2"/>
        <end position="106"/>
    </location>
</feature>
<sequence>MELPPGFTPSHPGQVCRLQRSLYVLKQASRQWFARLSSFLLSHGFLQSTSDHSLFLKCKDSTITVLLIYVDDIVLVRNNLFEISHITSLLYSTFKIKNLGERKYILDLLSDHGMLASRPSSTPMDYSIRVHVTSGTPLLEPSAYRRIVGRLIYLTTTRPDITFVV</sequence>
<keyword evidence="3" id="KW-1185">Reference proteome</keyword>
<dbReference type="InterPro" id="IPR013103">
    <property type="entry name" value="RVT_2"/>
</dbReference>
<evidence type="ECO:0000313" key="3">
    <source>
        <dbReference type="Proteomes" id="UP000075243"/>
    </source>
</evidence>
<reference evidence="2 3" key="1">
    <citation type="journal article" date="2012" name="Nat. Biotechnol.">
        <title>Draft genome sequence of pigeonpea (Cajanus cajan), an orphan legume crop of resource-poor farmers.</title>
        <authorList>
            <person name="Varshney R.K."/>
            <person name="Chen W."/>
            <person name="Li Y."/>
            <person name="Bharti A.K."/>
            <person name="Saxena R.K."/>
            <person name="Schlueter J.A."/>
            <person name="Donoghue M.T."/>
            <person name="Azam S."/>
            <person name="Fan G."/>
            <person name="Whaley A.M."/>
            <person name="Farmer A.D."/>
            <person name="Sheridan J."/>
            <person name="Iwata A."/>
            <person name="Tuteja R."/>
            <person name="Penmetsa R.V."/>
            <person name="Wu W."/>
            <person name="Upadhyaya H.D."/>
            <person name="Yang S.P."/>
            <person name="Shah T."/>
            <person name="Saxena K.B."/>
            <person name="Michael T."/>
            <person name="McCombie W.R."/>
            <person name="Yang B."/>
            <person name="Zhang G."/>
            <person name="Yang H."/>
            <person name="Wang J."/>
            <person name="Spillane C."/>
            <person name="Cook D.R."/>
            <person name="May G.D."/>
            <person name="Xu X."/>
            <person name="Jackson S.A."/>
        </authorList>
    </citation>
    <scope>NUCLEOTIDE SEQUENCE [LARGE SCALE GENOMIC DNA]</scope>
    <source>
        <strain evidence="3">cv. Asha</strain>
    </source>
</reference>
<organism evidence="2 3">
    <name type="scientific">Cajanus cajan</name>
    <name type="common">Pigeon pea</name>
    <name type="synonym">Cajanus indicus</name>
    <dbReference type="NCBI Taxonomy" id="3821"/>
    <lineage>
        <taxon>Eukaryota</taxon>
        <taxon>Viridiplantae</taxon>
        <taxon>Streptophyta</taxon>
        <taxon>Embryophyta</taxon>
        <taxon>Tracheophyta</taxon>
        <taxon>Spermatophyta</taxon>
        <taxon>Magnoliopsida</taxon>
        <taxon>eudicotyledons</taxon>
        <taxon>Gunneridae</taxon>
        <taxon>Pentapetalae</taxon>
        <taxon>rosids</taxon>
        <taxon>fabids</taxon>
        <taxon>Fabales</taxon>
        <taxon>Fabaceae</taxon>
        <taxon>Papilionoideae</taxon>
        <taxon>50 kb inversion clade</taxon>
        <taxon>NPAAA clade</taxon>
        <taxon>indigoferoid/millettioid clade</taxon>
        <taxon>Phaseoleae</taxon>
        <taxon>Cajanus</taxon>
    </lineage>
</organism>
<evidence type="ECO:0000259" key="1">
    <source>
        <dbReference type="Pfam" id="PF07727"/>
    </source>
</evidence>
<dbReference type="Pfam" id="PF07727">
    <property type="entry name" value="RVT_2"/>
    <property type="match status" value="1"/>
</dbReference>
<dbReference type="Proteomes" id="UP000075243">
    <property type="component" value="Chromosome 10"/>
</dbReference>
<proteinExistence type="predicted"/>
<dbReference type="Gramene" id="C.cajan_14772.t">
    <property type="protein sequence ID" value="C.cajan_14772.t.cds1"/>
    <property type="gene ID" value="C.cajan_14772"/>
</dbReference>
<name>A0A151SY85_CAJCA</name>
<dbReference type="EMBL" id="CM003612">
    <property type="protein sequence ID" value="KYP59765.1"/>
    <property type="molecule type" value="Genomic_DNA"/>
</dbReference>
<gene>
    <name evidence="2" type="ORF">KK1_015206</name>
</gene>